<evidence type="ECO:0000256" key="1">
    <source>
        <dbReference type="SAM" id="MobiDB-lite"/>
    </source>
</evidence>
<organism evidence="2 3">
    <name type="scientific">Salmonella diarizonae</name>
    <dbReference type="NCBI Taxonomy" id="59204"/>
    <lineage>
        <taxon>Bacteria</taxon>
        <taxon>Pseudomonadati</taxon>
        <taxon>Pseudomonadota</taxon>
        <taxon>Gammaproteobacteria</taxon>
        <taxon>Enterobacterales</taxon>
        <taxon>Enterobacteriaceae</taxon>
        <taxon>Salmonella</taxon>
    </lineage>
</organism>
<sequence>MRTPDRGSTTGAASWTDDEPARSLPAGRAQRVNPPLTAILKKELVRKYGLFFSLSHLTGGMRTPDRGSTTGAASWTDDEPARRLPAGRAQRVNPPLTAILKKELVRKYGLFFRILPHHCRMAAQASYPAYREHSAIRHEYYYPA</sequence>
<protein>
    <submittedName>
        <fullName evidence="2">Uncharacterized protein</fullName>
    </submittedName>
</protein>
<feature type="region of interest" description="Disordered" evidence="1">
    <location>
        <begin position="59"/>
        <end position="86"/>
    </location>
</feature>
<proteinExistence type="predicted"/>
<feature type="compositionally biased region" description="Polar residues" evidence="1">
    <location>
        <begin position="1"/>
        <end position="13"/>
    </location>
</feature>
<dbReference type="STRING" id="59204.UQ49_08545"/>
<dbReference type="EMBL" id="CP023345">
    <property type="protein sequence ID" value="ATW55397.1"/>
    <property type="molecule type" value="Genomic_DNA"/>
</dbReference>
<evidence type="ECO:0000313" key="2">
    <source>
        <dbReference type="EMBL" id="ATW55397.1"/>
    </source>
</evidence>
<dbReference type="Proteomes" id="UP000230639">
    <property type="component" value="Chromosome"/>
</dbReference>
<dbReference type="AlphaFoldDB" id="A0A2I5HIL5"/>
<evidence type="ECO:0000313" key="3">
    <source>
        <dbReference type="Proteomes" id="UP000230639"/>
    </source>
</evidence>
<gene>
    <name evidence="2" type="ORF">CNQ75_13235</name>
</gene>
<feature type="region of interest" description="Disordered" evidence="1">
    <location>
        <begin position="1"/>
        <end position="30"/>
    </location>
</feature>
<reference evidence="2 3" key="1">
    <citation type="submission" date="2017-09" db="EMBL/GenBank/DDBJ databases">
        <title>Complete genome of Salmonella enterica subsp. diarizonae isolated from stool of a patient with bacterial enteropathy.</title>
        <authorList>
            <person name="Zhou J."/>
            <person name="Chen Q."/>
            <person name="Guo L."/>
            <person name="Fan J."/>
        </authorList>
    </citation>
    <scope>NUCLEOTIDE SEQUENCE [LARGE SCALE GENOMIC DNA]</scope>
    <source>
        <strain evidence="2 3">HZS154</strain>
    </source>
</reference>
<accession>A0A2I5HIL5</accession>
<name>A0A2I5HIL5_SALDZ</name>